<evidence type="ECO:0000256" key="1">
    <source>
        <dbReference type="SAM" id="MobiDB-lite"/>
    </source>
</evidence>
<reference evidence="3 4" key="1">
    <citation type="submission" date="2014-10" db="EMBL/GenBank/DDBJ databases">
        <title>Draft genome of the hookworm Ancylostoma caninum.</title>
        <authorList>
            <person name="Mitreva M."/>
        </authorList>
    </citation>
    <scope>NUCLEOTIDE SEQUENCE [LARGE SCALE GENOMIC DNA]</scope>
    <source>
        <strain evidence="3 4">Baltimore</strain>
    </source>
</reference>
<keyword evidence="2" id="KW-0732">Signal</keyword>
<dbReference type="Proteomes" id="UP000252519">
    <property type="component" value="Unassembled WGS sequence"/>
</dbReference>
<organism evidence="3 4">
    <name type="scientific">Ancylostoma caninum</name>
    <name type="common">Dog hookworm</name>
    <dbReference type="NCBI Taxonomy" id="29170"/>
    <lineage>
        <taxon>Eukaryota</taxon>
        <taxon>Metazoa</taxon>
        <taxon>Ecdysozoa</taxon>
        <taxon>Nematoda</taxon>
        <taxon>Chromadorea</taxon>
        <taxon>Rhabditida</taxon>
        <taxon>Rhabditina</taxon>
        <taxon>Rhabditomorpha</taxon>
        <taxon>Strongyloidea</taxon>
        <taxon>Ancylostomatidae</taxon>
        <taxon>Ancylostomatinae</taxon>
        <taxon>Ancylostoma</taxon>
    </lineage>
</organism>
<evidence type="ECO:0000313" key="4">
    <source>
        <dbReference type="Proteomes" id="UP000252519"/>
    </source>
</evidence>
<evidence type="ECO:0000256" key="2">
    <source>
        <dbReference type="SAM" id="SignalP"/>
    </source>
</evidence>
<dbReference type="EMBL" id="JOJR01000158">
    <property type="protein sequence ID" value="RCN43397.1"/>
    <property type="molecule type" value="Genomic_DNA"/>
</dbReference>
<evidence type="ECO:0000313" key="3">
    <source>
        <dbReference type="EMBL" id="RCN43397.1"/>
    </source>
</evidence>
<proteinExistence type="predicted"/>
<feature type="region of interest" description="Disordered" evidence="1">
    <location>
        <begin position="22"/>
        <end position="41"/>
    </location>
</feature>
<dbReference type="AlphaFoldDB" id="A0A368GKI4"/>
<feature type="chain" id="PRO_5016926967" evidence="2">
    <location>
        <begin position="19"/>
        <end position="71"/>
    </location>
</feature>
<feature type="signal peptide" evidence="2">
    <location>
        <begin position="1"/>
        <end position="18"/>
    </location>
</feature>
<protein>
    <submittedName>
        <fullName evidence="3">Uncharacterized protein</fullName>
    </submittedName>
</protein>
<keyword evidence="4" id="KW-1185">Reference proteome</keyword>
<accession>A0A368GKI4</accession>
<sequence>MFALRLLLIAAIIAVLAAGQIPAGRVDSSSSESGETHPKRIVRYVRPPSPSRRPWPHINPRYTLPPFWPKY</sequence>
<gene>
    <name evidence="3" type="ORF">ANCCAN_10588</name>
</gene>
<comment type="caution">
    <text evidence="3">The sequence shown here is derived from an EMBL/GenBank/DDBJ whole genome shotgun (WGS) entry which is preliminary data.</text>
</comment>
<name>A0A368GKI4_ANCCA</name>